<dbReference type="Gene3D" id="3.30.559.30">
    <property type="entry name" value="Nonribosomal peptide synthetase, condensation domain"/>
    <property type="match status" value="1"/>
</dbReference>
<gene>
    <name evidence="2" type="ORF">GC106_79520</name>
</gene>
<dbReference type="PANTHER" id="PTHR45398:SF1">
    <property type="entry name" value="ENZYME, PUTATIVE (JCVI)-RELATED"/>
    <property type="match status" value="1"/>
</dbReference>
<evidence type="ECO:0000259" key="1">
    <source>
        <dbReference type="Pfam" id="PF00668"/>
    </source>
</evidence>
<proteinExistence type="predicted"/>
<dbReference type="Gene3D" id="3.30.559.10">
    <property type="entry name" value="Chloramphenicol acetyltransferase-like domain"/>
    <property type="match status" value="1"/>
</dbReference>
<organism evidence="2 3">
    <name type="scientific">Kibdelosporangium persicum</name>
    <dbReference type="NCBI Taxonomy" id="2698649"/>
    <lineage>
        <taxon>Bacteria</taxon>
        <taxon>Bacillati</taxon>
        <taxon>Actinomycetota</taxon>
        <taxon>Actinomycetes</taxon>
        <taxon>Pseudonocardiales</taxon>
        <taxon>Pseudonocardiaceae</taxon>
        <taxon>Kibdelosporangium</taxon>
    </lineage>
</organism>
<protein>
    <submittedName>
        <fullName evidence="2">N-(5-amino-5-carboxypentanoyl)-L-cysteinyl-D-valine synthase</fullName>
    </submittedName>
</protein>
<keyword evidence="3" id="KW-1185">Reference proteome</keyword>
<comment type="caution">
    <text evidence="2">The sequence shown here is derived from an EMBL/GenBank/DDBJ whole genome shotgun (WGS) entry which is preliminary data.</text>
</comment>
<dbReference type="CDD" id="cd19531">
    <property type="entry name" value="LCL_NRPS-like"/>
    <property type="match status" value="1"/>
</dbReference>
<feature type="domain" description="Condensation" evidence="1">
    <location>
        <begin position="39"/>
        <end position="465"/>
    </location>
</feature>
<dbReference type="InterPro" id="IPR023213">
    <property type="entry name" value="CAT-like_dom_sf"/>
</dbReference>
<evidence type="ECO:0000313" key="2">
    <source>
        <dbReference type="EMBL" id="NRN70681.1"/>
    </source>
</evidence>
<dbReference type="EMBL" id="JAAATY010000042">
    <property type="protein sequence ID" value="NRN70681.1"/>
    <property type="molecule type" value="Genomic_DNA"/>
</dbReference>
<accession>A0ABX2FIU1</accession>
<dbReference type="Proteomes" id="UP000763557">
    <property type="component" value="Unassembled WGS sequence"/>
</dbReference>
<name>A0ABX2FIU1_9PSEU</name>
<dbReference type="RefSeq" id="WP_173141811.1">
    <property type="nucleotide sequence ID" value="NZ_JAAATY010000042.1"/>
</dbReference>
<dbReference type="InterPro" id="IPR001242">
    <property type="entry name" value="Condensation_dom"/>
</dbReference>
<dbReference type="Pfam" id="PF00668">
    <property type="entry name" value="Condensation"/>
    <property type="match status" value="1"/>
</dbReference>
<sequence>MSELRDLPPAERGKLLAMLRSQRDSSRQVRLRARGSGIEAPLSAAQRTLWFLDRLTSGTNAYNLVHYYQIKGEVNVDALREALRAVVRRQQIMRTCLRDSAGGPIQIMVPEVPVELPLVDHAGSLVDCLERARRELAVDRIPLDHVPLWRTKLYRYGLDEYLFVFTIHHAVYDGGSEPVFCAELAELYRAQLTGTRPMLPELTVQYSDYAHWQQERLAGDELDELTDFWRGELDGAPELRLPLDRPRPAEFGYRGQSVEGPLPAGVPDAVRGLANTLSTTTFVVYMAAFWVLLHQYSGQRDLVVGTSISGRGRAQLANLLGFFVNVVALRGQLSDDAGFRDTIRQAETKLRAAMAHSDLPFERVVHAVAPERTLSGSPLFQVTFVTTPDIPAPKLAGTQVQQLFLNHGIARFDMSWVVVEGGQPGTAVQFSTEIYDPSTIAAMIEHYGRLVGWLVENPDRPLHEAPTPS</sequence>
<dbReference type="SUPFAM" id="SSF52777">
    <property type="entry name" value="CoA-dependent acyltransferases"/>
    <property type="match status" value="2"/>
</dbReference>
<dbReference type="PANTHER" id="PTHR45398">
    <property type="match status" value="1"/>
</dbReference>
<evidence type="ECO:0000313" key="3">
    <source>
        <dbReference type="Proteomes" id="UP000763557"/>
    </source>
</evidence>
<reference evidence="2 3" key="1">
    <citation type="submission" date="2020-01" db="EMBL/GenBank/DDBJ databases">
        <title>Kibdelosporangium persica a novel Actinomycetes from a hot desert in Iran.</title>
        <authorList>
            <person name="Safaei N."/>
            <person name="Zaburannyi N."/>
            <person name="Mueller R."/>
            <person name="Wink J."/>
        </authorList>
    </citation>
    <scope>NUCLEOTIDE SEQUENCE [LARGE SCALE GENOMIC DNA]</scope>
    <source>
        <strain evidence="2 3">4NS15</strain>
    </source>
</reference>